<evidence type="ECO:0000313" key="7">
    <source>
        <dbReference type="EMBL" id="URI07704.1"/>
    </source>
</evidence>
<dbReference type="InterPro" id="IPR004291">
    <property type="entry name" value="Transposase_IS66_central"/>
</dbReference>
<organism evidence="7 8">
    <name type="scientific">Aquincola tertiaricarbonis</name>
    <dbReference type="NCBI Taxonomy" id="391953"/>
    <lineage>
        <taxon>Bacteria</taxon>
        <taxon>Pseudomonadati</taxon>
        <taxon>Pseudomonadota</taxon>
        <taxon>Betaproteobacteria</taxon>
        <taxon>Burkholderiales</taxon>
        <taxon>Sphaerotilaceae</taxon>
        <taxon>Aquincola</taxon>
    </lineage>
</organism>
<feature type="domain" description="Transposase IS66 zinc-finger binding" evidence="4">
    <location>
        <begin position="121"/>
        <end position="162"/>
    </location>
</feature>
<dbReference type="InterPro" id="IPR039552">
    <property type="entry name" value="IS66_C"/>
</dbReference>
<reference evidence="7" key="1">
    <citation type="submission" date="2022-05" db="EMBL/GenBank/DDBJ databases">
        <title>An RpoN-dependent PEP-CTERM gene is involved in floc formation of an Aquincola tertiaricarbonis strain.</title>
        <authorList>
            <person name="Qiu D."/>
            <person name="Xia M."/>
        </authorList>
    </citation>
    <scope>NUCLEOTIDE SEQUENCE</scope>
    <source>
        <strain evidence="7">RN12</strain>
    </source>
</reference>
<dbReference type="Pfam" id="PF03050">
    <property type="entry name" value="DDE_Tnp_IS66"/>
    <property type="match status" value="1"/>
</dbReference>
<feature type="domain" description="Transposase TnpC homeodomain" evidence="5">
    <location>
        <begin position="34"/>
        <end position="109"/>
    </location>
</feature>
<evidence type="ECO:0000259" key="3">
    <source>
        <dbReference type="Pfam" id="PF03050"/>
    </source>
</evidence>
<keyword evidence="1" id="KW-0175">Coiled coil</keyword>
<gene>
    <name evidence="7" type="ORF">MW290_03570</name>
</gene>
<evidence type="ECO:0000259" key="5">
    <source>
        <dbReference type="Pfam" id="PF13007"/>
    </source>
</evidence>
<evidence type="ECO:0000256" key="2">
    <source>
        <dbReference type="SAM" id="MobiDB-lite"/>
    </source>
</evidence>
<dbReference type="Pfam" id="PF13007">
    <property type="entry name" value="LZ_Tnp_IS66"/>
    <property type="match status" value="1"/>
</dbReference>
<dbReference type="EMBL" id="CP097635">
    <property type="protein sequence ID" value="URI07704.1"/>
    <property type="molecule type" value="Genomic_DNA"/>
</dbReference>
<evidence type="ECO:0000259" key="6">
    <source>
        <dbReference type="Pfam" id="PF13817"/>
    </source>
</evidence>
<sequence length="533" mass="59125">MTLDDALQRNAELGTRVLQLQDELRVARLAIDKLKVEVTYLRRMKYGRSSERLEHPQLELVGGQVVPAEPPEPAGTGKVASLDEQRRKRSFRPRPNLRELPAHLPRRTVVHWPAGHNAGCGCAACGLALREIGQDISEVLDYEPGSFHVVRHVRPKLACGGCKTIAQASAPSRPIDRILAGASLLAQVLVSKYCDHTPLYRQSQIYARAGLDLHRSTLTDWVGQGAHLLTPLAQAIGRYVLQADKVHGDDTPIRALGGKGGKVHTGRLWVYVRDDRNSGQQANPAVWFQYSVDRKGEHPAAHLKHFSGVLQADAFAGYNALYREDRQPGRIIEAGCWSHARRKLWDIHMRQRQVAGTLAHHGLQRISELFKIETRIQGRPPDERRRVRKASTAPLLKELHGWMTQTLTQVSAKSPMALALGYALSNWTALTQFVDDGRIEAHNNAAERALRCVALGRKNYLHLGSDVGGHSAAVIYTLIGSAKLNGIDPQCYLTHVLERIGGHPINRIDELLPWAVAPQLQTAWQQPLMAQAA</sequence>
<dbReference type="Proteomes" id="UP001056201">
    <property type="component" value="Chromosome 1"/>
</dbReference>
<evidence type="ECO:0000259" key="4">
    <source>
        <dbReference type="Pfam" id="PF13005"/>
    </source>
</evidence>
<dbReference type="InterPro" id="IPR052344">
    <property type="entry name" value="Transposase-related"/>
</dbReference>
<dbReference type="Pfam" id="PF13817">
    <property type="entry name" value="DDE_Tnp_IS66_C"/>
    <property type="match status" value="1"/>
</dbReference>
<keyword evidence="8" id="KW-1185">Reference proteome</keyword>
<name>A0ABY4S5J1_AQUTE</name>
<dbReference type="InterPro" id="IPR024463">
    <property type="entry name" value="Transposase_TnpC_homeodom"/>
</dbReference>
<accession>A0ABY4S5J1</accession>
<protein>
    <submittedName>
        <fullName evidence="7">IS66 family transposase</fullName>
    </submittedName>
</protein>
<dbReference type="InterPro" id="IPR024474">
    <property type="entry name" value="Znf_dom_IS66"/>
</dbReference>
<feature type="coiled-coil region" evidence="1">
    <location>
        <begin position="3"/>
        <end position="37"/>
    </location>
</feature>
<evidence type="ECO:0000313" key="8">
    <source>
        <dbReference type="Proteomes" id="UP001056201"/>
    </source>
</evidence>
<dbReference type="PANTHER" id="PTHR33678">
    <property type="entry name" value="BLL1576 PROTEIN"/>
    <property type="match status" value="1"/>
</dbReference>
<feature type="region of interest" description="Disordered" evidence="2">
    <location>
        <begin position="65"/>
        <end position="98"/>
    </location>
</feature>
<feature type="domain" description="Transposase IS66 central" evidence="3">
    <location>
        <begin position="178"/>
        <end position="470"/>
    </location>
</feature>
<dbReference type="Pfam" id="PF13005">
    <property type="entry name" value="zf-IS66"/>
    <property type="match status" value="1"/>
</dbReference>
<dbReference type="PANTHER" id="PTHR33678:SF1">
    <property type="entry name" value="BLL1576 PROTEIN"/>
    <property type="match status" value="1"/>
</dbReference>
<proteinExistence type="predicted"/>
<feature type="domain" description="Transposase IS66 C-terminal" evidence="6">
    <location>
        <begin position="477"/>
        <end position="514"/>
    </location>
</feature>
<evidence type="ECO:0000256" key="1">
    <source>
        <dbReference type="SAM" id="Coils"/>
    </source>
</evidence>
<dbReference type="NCBIfam" id="NF033517">
    <property type="entry name" value="transpos_IS66"/>
    <property type="match status" value="1"/>
</dbReference>
<dbReference type="RefSeq" id="WP_250195937.1">
    <property type="nucleotide sequence ID" value="NZ_CP097635.1"/>
</dbReference>